<keyword evidence="2" id="KW-0812">Transmembrane</keyword>
<dbReference type="EMBL" id="JAUKUD010000003">
    <property type="protein sequence ID" value="KAK0749171.1"/>
    <property type="molecule type" value="Genomic_DNA"/>
</dbReference>
<feature type="compositionally biased region" description="Polar residues" evidence="1">
    <location>
        <begin position="23"/>
        <end position="37"/>
    </location>
</feature>
<comment type="caution">
    <text evidence="3">The sequence shown here is derived from an EMBL/GenBank/DDBJ whole genome shotgun (WGS) entry which is preliminary data.</text>
</comment>
<gene>
    <name evidence="3" type="ORF">B0T18DRAFT_487140</name>
</gene>
<name>A0AA40F186_9PEZI</name>
<protein>
    <submittedName>
        <fullName evidence="3">Uncharacterized protein</fullName>
    </submittedName>
</protein>
<reference evidence="3" key="1">
    <citation type="submission" date="2023-06" db="EMBL/GenBank/DDBJ databases">
        <title>Genome-scale phylogeny and comparative genomics of the fungal order Sordariales.</title>
        <authorList>
            <consortium name="Lawrence Berkeley National Laboratory"/>
            <person name="Hensen N."/>
            <person name="Bonometti L."/>
            <person name="Westerberg I."/>
            <person name="Brannstrom I.O."/>
            <person name="Guillou S."/>
            <person name="Cros-Aarteil S."/>
            <person name="Calhoun S."/>
            <person name="Haridas S."/>
            <person name="Kuo A."/>
            <person name="Mondo S."/>
            <person name="Pangilinan J."/>
            <person name="Riley R."/>
            <person name="LaButti K."/>
            <person name="Andreopoulos B."/>
            <person name="Lipzen A."/>
            <person name="Chen C."/>
            <person name="Yanf M."/>
            <person name="Daum C."/>
            <person name="Ng V."/>
            <person name="Clum A."/>
            <person name="Steindorff A."/>
            <person name="Ohm R."/>
            <person name="Martin F."/>
            <person name="Silar P."/>
            <person name="Natvig D."/>
            <person name="Lalanne C."/>
            <person name="Gautier V."/>
            <person name="Ament-velasquez S.L."/>
            <person name="Kruys A."/>
            <person name="Hutchinson M.I."/>
            <person name="Powell A.J."/>
            <person name="Barry K."/>
            <person name="Miller A.N."/>
            <person name="Grigoriev I.V."/>
            <person name="Debuchy R."/>
            <person name="Gladieux P."/>
            <person name="Thoren M.H."/>
            <person name="Johannesson H."/>
        </authorList>
    </citation>
    <scope>NUCLEOTIDE SEQUENCE</scope>
    <source>
        <strain evidence="3">SMH3187-1</strain>
    </source>
</reference>
<feature type="transmembrane region" description="Helical" evidence="2">
    <location>
        <begin position="182"/>
        <end position="203"/>
    </location>
</feature>
<dbReference type="Proteomes" id="UP001172155">
    <property type="component" value="Unassembled WGS sequence"/>
</dbReference>
<evidence type="ECO:0000313" key="3">
    <source>
        <dbReference type="EMBL" id="KAK0749171.1"/>
    </source>
</evidence>
<feature type="compositionally biased region" description="Low complexity" evidence="1">
    <location>
        <begin position="240"/>
        <end position="251"/>
    </location>
</feature>
<sequence length="359" mass="37848">MSSSFPGRVTPGRQFRPYFGPTSEENSYTAATPTSFELSEGRPKPSRPELVVRNPDPSPVGGPGDSNDVRVGATNIHAVPGSGLTTSAIDADFEKDETSGQYGRFPDRRLTSFSASEGGPPDDPSDSNEGGTGCLVDNSPWWQNQVPPDPPQPWYKRPIASVWKKDSTLPSHLQPWWRRNKWIIALLLFLGTVMLVIGILWAAGTLTGVNLENFNKSGDGENGDSASNTTSPSPLPSGTPSPTSTHAPASTGQTTKVTRCDDPSTYMDSVSWAGLDDGAGQVQYEPKTSAEDCCAVCASSGGCAAWVYDPSSRYTPCVTIMISTDLDGQCPKGHAVSAKGGGERTAGTGPCGLSIINMG</sequence>
<evidence type="ECO:0000256" key="2">
    <source>
        <dbReference type="SAM" id="Phobius"/>
    </source>
</evidence>
<keyword evidence="4" id="KW-1185">Reference proteome</keyword>
<keyword evidence="2" id="KW-0472">Membrane</keyword>
<feature type="region of interest" description="Disordered" evidence="1">
    <location>
        <begin position="217"/>
        <end position="263"/>
    </location>
</feature>
<evidence type="ECO:0000313" key="4">
    <source>
        <dbReference type="Proteomes" id="UP001172155"/>
    </source>
</evidence>
<keyword evidence="2" id="KW-1133">Transmembrane helix</keyword>
<organism evidence="3 4">
    <name type="scientific">Schizothecium vesticola</name>
    <dbReference type="NCBI Taxonomy" id="314040"/>
    <lineage>
        <taxon>Eukaryota</taxon>
        <taxon>Fungi</taxon>
        <taxon>Dikarya</taxon>
        <taxon>Ascomycota</taxon>
        <taxon>Pezizomycotina</taxon>
        <taxon>Sordariomycetes</taxon>
        <taxon>Sordariomycetidae</taxon>
        <taxon>Sordariales</taxon>
        <taxon>Schizotheciaceae</taxon>
        <taxon>Schizothecium</taxon>
    </lineage>
</organism>
<accession>A0AA40F186</accession>
<feature type="region of interest" description="Disordered" evidence="1">
    <location>
        <begin position="1"/>
        <end position="141"/>
    </location>
</feature>
<evidence type="ECO:0000256" key="1">
    <source>
        <dbReference type="SAM" id="MobiDB-lite"/>
    </source>
</evidence>
<proteinExistence type="predicted"/>
<dbReference type="AlphaFoldDB" id="A0AA40F186"/>